<gene>
    <name evidence="1" type="ORF">N5A92_11845</name>
</gene>
<proteinExistence type="predicted"/>
<organism evidence="1 2">
    <name type="scientific">Chelativorans salis</name>
    <dbReference type="NCBI Taxonomy" id="2978478"/>
    <lineage>
        <taxon>Bacteria</taxon>
        <taxon>Pseudomonadati</taxon>
        <taxon>Pseudomonadota</taxon>
        <taxon>Alphaproteobacteria</taxon>
        <taxon>Hyphomicrobiales</taxon>
        <taxon>Phyllobacteriaceae</taxon>
        <taxon>Chelativorans</taxon>
    </lineage>
</organism>
<protein>
    <submittedName>
        <fullName evidence="1">Uncharacterized protein</fullName>
    </submittedName>
</protein>
<dbReference type="EMBL" id="JAOCZP010000003">
    <property type="protein sequence ID" value="MCT7375725.1"/>
    <property type="molecule type" value="Genomic_DNA"/>
</dbReference>
<comment type="caution">
    <text evidence="1">The sequence shown here is derived from an EMBL/GenBank/DDBJ whole genome shotgun (WGS) entry which is preliminary data.</text>
</comment>
<dbReference type="RefSeq" id="WP_260902858.1">
    <property type="nucleotide sequence ID" value="NZ_JAOCZP010000003.1"/>
</dbReference>
<evidence type="ECO:0000313" key="1">
    <source>
        <dbReference type="EMBL" id="MCT7375725.1"/>
    </source>
</evidence>
<sequence>MSTEKCTVEQAAALDFTPWSREGEGWQPPTREVWKEFSPRAFTILRIASEVMFKSKPELIEMLRNLDEAVGYELMNEFLSVEKDMKNALTVIGAAQARIICAGSSLEMEEE</sequence>
<dbReference type="Proteomes" id="UP001320831">
    <property type="component" value="Unassembled WGS sequence"/>
</dbReference>
<evidence type="ECO:0000313" key="2">
    <source>
        <dbReference type="Proteomes" id="UP001320831"/>
    </source>
</evidence>
<keyword evidence="2" id="KW-1185">Reference proteome</keyword>
<reference evidence="1 2" key="1">
    <citation type="submission" date="2022-09" db="EMBL/GenBank/DDBJ databases">
        <title>Chelativorans salina sp. nov., a novel slightly halophilic bacterium isolated from a saline lake sediment enrichment.</title>
        <authorList>
            <person name="Gao L."/>
            <person name="Fang B.-Z."/>
            <person name="Li W.-J."/>
        </authorList>
    </citation>
    <scope>NUCLEOTIDE SEQUENCE [LARGE SCALE GENOMIC DNA]</scope>
    <source>
        <strain evidence="1 2">EGI FJ00035</strain>
    </source>
</reference>
<accession>A0ABT2LMC2</accession>
<name>A0ABT2LMC2_9HYPH</name>